<dbReference type="Proteomes" id="UP001189813">
    <property type="component" value="Unassembled WGS sequence"/>
</dbReference>
<accession>A0ABN9JCP1</accession>
<evidence type="ECO:0000313" key="2">
    <source>
        <dbReference type="Proteomes" id="UP001189813"/>
    </source>
</evidence>
<evidence type="ECO:0000313" key="1">
    <source>
        <dbReference type="EMBL" id="CAJ0806869.1"/>
    </source>
</evidence>
<dbReference type="EMBL" id="CATZBU010000016">
    <property type="protein sequence ID" value="CAJ0806869.1"/>
    <property type="molecule type" value="Genomic_DNA"/>
</dbReference>
<comment type="caution">
    <text evidence="1">The sequence shown here is derived from an EMBL/GenBank/DDBJ whole genome shotgun (WGS) entry which is preliminary data.</text>
</comment>
<name>A0ABN9JCP1_9RALS</name>
<sequence>MNINMDISTISLIELFDLFVSRGVIEKPNLFGLIDFSPTSMKAAGYELVGDPSDFHFYEKSHATNYRGRAVDIIFKSYFLSKFEVGNGIRIGPGVRLISFLRHYKQLKKLTHISNGNIKFYFSDNRMDGAAIFDESIVVRFSKKTRHGSYLIQTLESDFDKTGNIKNIATGQVKFSMTYCDMLAVRDRHWERGKCTAFDRLTKFYLT</sequence>
<keyword evidence="2" id="KW-1185">Reference proteome</keyword>
<gene>
    <name evidence="1" type="ORF">LMG19083_04480</name>
</gene>
<reference evidence="1 2" key="1">
    <citation type="submission" date="2023-07" db="EMBL/GenBank/DDBJ databases">
        <authorList>
            <person name="Peeters C."/>
        </authorList>
    </citation>
    <scope>NUCLEOTIDE SEQUENCE [LARGE SCALE GENOMIC DNA]</scope>
    <source>
        <strain evidence="1 2">LMG 19083</strain>
    </source>
</reference>
<protein>
    <submittedName>
        <fullName evidence="1">Uncharacterized protein</fullName>
    </submittedName>
</protein>
<organism evidence="1 2">
    <name type="scientific">Ralstonia psammae</name>
    <dbReference type="NCBI Taxonomy" id="3058598"/>
    <lineage>
        <taxon>Bacteria</taxon>
        <taxon>Pseudomonadati</taxon>
        <taxon>Pseudomonadota</taxon>
        <taxon>Betaproteobacteria</taxon>
        <taxon>Burkholderiales</taxon>
        <taxon>Burkholderiaceae</taxon>
        <taxon>Ralstonia</taxon>
    </lineage>
</organism>
<proteinExistence type="predicted"/>